<evidence type="ECO:0000256" key="2">
    <source>
        <dbReference type="SAM" id="MobiDB-lite"/>
    </source>
</evidence>
<keyword evidence="1" id="KW-0175">Coiled coil</keyword>
<name>A0A369JY75_HYPMA</name>
<dbReference type="OrthoDB" id="6105938at2759"/>
<keyword evidence="4" id="KW-1185">Reference proteome</keyword>
<protein>
    <submittedName>
        <fullName evidence="3">Uncharacterized protein</fullName>
    </submittedName>
</protein>
<dbReference type="EMBL" id="LUEZ02000040">
    <property type="protein sequence ID" value="RDB26180.1"/>
    <property type="molecule type" value="Genomic_DNA"/>
</dbReference>
<evidence type="ECO:0000313" key="3">
    <source>
        <dbReference type="EMBL" id="RDB26180.1"/>
    </source>
</evidence>
<organism evidence="3 4">
    <name type="scientific">Hypsizygus marmoreus</name>
    <name type="common">White beech mushroom</name>
    <name type="synonym">Agaricus marmoreus</name>
    <dbReference type="NCBI Taxonomy" id="39966"/>
    <lineage>
        <taxon>Eukaryota</taxon>
        <taxon>Fungi</taxon>
        <taxon>Dikarya</taxon>
        <taxon>Basidiomycota</taxon>
        <taxon>Agaricomycotina</taxon>
        <taxon>Agaricomycetes</taxon>
        <taxon>Agaricomycetidae</taxon>
        <taxon>Agaricales</taxon>
        <taxon>Tricholomatineae</taxon>
        <taxon>Lyophyllaceae</taxon>
        <taxon>Hypsizygus</taxon>
    </lineage>
</organism>
<dbReference type="STRING" id="39966.A0A369JY75"/>
<evidence type="ECO:0000313" key="4">
    <source>
        <dbReference type="Proteomes" id="UP000076154"/>
    </source>
</evidence>
<reference evidence="3" key="1">
    <citation type="submission" date="2018-04" db="EMBL/GenBank/DDBJ databases">
        <title>Whole genome sequencing of Hypsizygus marmoreus.</title>
        <authorList>
            <person name="Choi I.-G."/>
            <person name="Min B."/>
            <person name="Kim J.-G."/>
            <person name="Kim S."/>
            <person name="Oh Y.-L."/>
            <person name="Kong W.-S."/>
            <person name="Park H."/>
            <person name="Jeong J."/>
            <person name="Song E.-S."/>
        </authorList>
    </citation>
    <scope>NUCLEOTIDE SEQUENCE [LARGE SCALE GENOMIC DNA]</scope>
    <source>
        <strain evidence="3">51987-8</strain>
    </source>
</reference>
<accession>A0A369JY75</accession>
<dbReference type="Proteomes" id="UP000076154">
    <property type="component" value="Unassembled WGS sequence"/>
</dbReference>
<dbReference type="AlphaFoldDB" id="A0A369JY75"/>
<feature type="compositionally biased region" description="Pro residues" evidence="2">
    <location>
        <begin position="182"/>
        <end position="194"/>
    </location>
</feature>
<sequence>MDFTSSGWSTPRRMPPPIESNHTDFADIWARKTERLLLSESGSRTRLEARRLEDKVAKVAAKKCSVEEVSTLHKELEDWLMSDVKDDQTTSLYLSAALLRAILMNHLAHSEASRNAKAVESQLKSKIDDLEIMNGKLEAELRKQRSQYTQKAQDYQTVWTELNRLKASLGIAPDARQSATSPTPPSTSPVPPYSPTTQTPLSRFNSVHVRSASMSSRPSTPSTPMPSRSHTPAPLTRSQTPAPPLARPQTPSVRSYTPSLRSYTPAPPLRLSTPAPSLLRTQTPAPPPIPHKPRRLSTPSPPKMMRSTSEEKAEVHERWLPPMESEYASKTHKYTSRPPSRMASYGSSAAAAAARYRDTRSPSPAS</sequence>
<feature type="compositionally biased region" description="Low complexity" evidence="2">
    <location>
        <begin position="210"/>
        <end position="232"/>
    </location>
</feature>
<feature type="compositionally biased region" description="Basic and acidic residues" evidence="2">
    <location>
        <begin position="308"/>
        <end position="319"/>
    </location>
</feature>
<evidence type="ECO:0000256" key="1">
    <source>
        <dbReference type="SAM" id="Coils"/>
    </source>
</evidence>
<feature type="coiled-coil region" evidence="1">
    <location>
        <begin position="120"/>
        <end position="147"/>
    </location>
</feature>
<comment type="caution">
    <text evidence="3">The sequence shown here is derived from an EMBL/GenBank/DDBJ whole genome shotgun (WGS) entry which is preliminary data.</text>
</comment>
<feature type="region of interest" description="Disordered" evidence="2">
    <location>
        <begin position="1"/>
        <end position="21"/>
    </location>
</feature>
<feature type="region of interest" description="Disordered" evidence="2">
    <location>
        <begin position="173"/>
        <end position="366"/>
    </location>
</feature>
<feature type="compositionally biased region" description="Polar residues" evidence="2">
    <location>
        <begin position="249"/>
        <end position="262"/>
    </location>
</feature>
<gene>
    <name evidence="3" type="ORF">Hypma_006099</name>
</gene>
<feature type="compositionally biased region" description="Low complexity" evidence="2">
    <location>
        <begin position="340"/>
        <end position="354"/>
    </location>
</feature>
<dbReference type="InParanoid" id="A0A369JY75"/>
<proteinExistence type="predicted"/>